<reference evidence="9" key="2">
    <citation type="submission" date="2021-01" db="EMBL/GenBank/DDBJ databases">
        <authorList>
            <person name="Schikora-Tamarit M.A."/>
        </authorList>
    </citation>
    <scope>NUCLEOTIDE SEQUENCE</scope>
    <source>
        <strain evidence="9">CBS2887</strain>
    </source>
</reference>
<keyword evidence="5 7" id="KW-0472">Membrane</keyword>
<protein>
    <recommendedName>
        <fullName evidence="8">Major facilitator superfamily (MFS) profile domain-containing protein</fullName>
    </recommendedName>
</protein>
<feature type="transmembrane region" description="Helical" evidence="7">
    <location>
        <begin position="164"/>
        <end position="186"/>
    </location>
</feature>
<feature type="domain" description="Major facilitator superfamily (MFS) profile" evidence="8">
    <location>
        <begin position="76"/>
        <end position="589"/>
    </location>
</feature>
<accession>A0A9P8TM73</accession>
<reference evidence="9" key="1">
    <citation type="journal article" date="2021" name="Open Biol.">
        <title>Shared evolutionary footprints suggest mitochondrial oxidative damage underlies multiple complex I losses in fungi.</title>
        <authorList>
            <person name="Schikora-Tamarit M.A."/>
            <person name="Marcet-Houben M."/>
            <person name="Nosek J."/>
            <person name="Gabaldon T."/>
        </authorList>
    </citation>
    <scope>NUCLEOTIDE SEQUENCE</scope>
    <source>
        <strain evidence="9">CBS2887</strain>
    </source>
</reference>
<evidence type="ECO:0000259" key="8">
    <source>
        <dbReference type="PROSITE" id="PS50850"/>
    </source>
</evidence>
<evidence type="ECO:0000256" key="6">
    <source>
        <dbReference type="SAM" id="MobiDB-lite"/>
    </source>
</evidence>
<feature type="transmembrane region" description="Helical" evidence="7">
    <location>
        <begin position="140"/>
        <end position="158"/>
    </location>
</feature>
<feature type="compositionally biased region" description="Basic and acidic residues" evidence="6">
    <location>
        <begin position="13"/>
        <end position="29"/>
    </location>
</feature>
<dbReference type="PANTHER" id="PTHR23501">
    <property type="entry name" value="MAJOR FACILITATOR SUPERFAMILY"/>
    <property type="match status" value="1"/>
</dbReference>
<feature type="transmembrane region" description="Helical" evidence="7">
    <location>
        <begin position="109"/>
        <end position="128"/>
    </location>
</feature>
<evidence type="ECO:0000256" key="7">
    <source>
        <dbReference type="SAM" id="Phobius"/>
    </source>
</evidence>
<dbReference type="Pfam" id="PF07690">
    <property type="entry name" value="MFS_1"/>
    <property type="match status" value="1"/>
</dbReference>
<feature type="transmembrane region" description="Helical" evidence="7">
    <location>
        <begin position="398"/>
        <end position="420"/>
    </location>
</feature>
<dbReference type="InterPro" id="IPR011701">
    <property type="entry name" value="MFS"/>
</dbReference>
<dbReference type="Proteomes" id="UP000774326">
    <property type="component" value="Unassembled WGS sequence"/>
</dbReference>
<evidence type="ECO:0000256" key="2">
    <source>
        <dbReference type="ARBA" id="ARBA00008335"/>
    </source>
</evidence>
<dbReference type="Gene3D" id="1.20.1250.20">
    <property type="entry name" value="MFS general substrate transporter like domains"/>
    <property type="match status" value="2"/>
</dbReference>
<feature type="transmembrane region" description="Helical" evidence="7">
    <location>
        <begin position="198"/>
        <end position="217"/>
    </location>
</feature>
<comment type="subcellular location">
    <subcellularLocation>
        <location evidence="1">Membrane</location>
        <topology evidence="1">Multi-pass membrane protein</topology>
    </subcellularLocation>
</comment>
<evidence type="ECO:0000256" key="4">
    <source>
        <dbReference type="ARBA" id="ARBA00022989"/>
    </source>
</evidence>
<dbReference type="OrthoDB" id="4078873at2759"/>
<dbReference type="GO" id="GO:0005886">
    <property type="term" value="C:plasma membrane"/>
    <property type="evidence" value="ECO:0007669"/>
    <property type="project" value="TreeGrafter"/>
</dbReference>
<feature type="transmembrane region" description="Helical" evidence="7">
    <location>
        <begin position="325"/>
        <end position="346"/>
    </location>
</feature>
<sequence>MSTAPEVGQPTFQEKDTYSSSLKDDKYVDNEEEDSSSTTKAKSSSEIYKSRGVARMEAVKSQMDNTSKGNHLRLTFCALLIICAWVSALDSSTSYSYAPYATSNFGHHSMLGTVEIAGSIISSVCRPMISKISDITSRPITYAIILVFYTLGHIVTASSSHISAYIIGTVFMSVGNSGILLLNDVITADITPLKYRGLMYGLLSSPYVINTWFTAKIVEALLNRGQWRWGYGMFAILMPVLMSPVIYGMHYLEEKAQKDELELRGEDRYVYHSVDMEGSGWMGFIWRHLEEADFIGLLLLGFGWSLLLLPFSLTNTAIGGYSNPSLIAMFVVGGVLLVVYSVYELWIAKYPSMSKKVLLNRTFMTAVCIDFFYQLGGMIRLLFFSSFVYVIFDWSYQNWVYFNNTLTMGLCFFGVVIGVIMRYTHRTKYLQCFGLALQVASMGITFWARNEHATTAAVVWTQILIGIGGACSVVGSQVNSQASVPHQETAMIISLLSLWSSIGQSIGSAVATAIWQNKLPVYMAKNLPSWNETTVLEYYNDIILVHELPYESVERKAIIKSYNDVLYYIFLASLILTIIPFLASFFQRNFYLGNSLNGVEEEAKEEQEKNNTTKGEVENSLQRVMRFLDEPFDRKKRHGISEA</sequence>
<evidence type="ECO:0000313" key="10">
    <source>
        <dbReference type="Proteomes" id="UP000774326"/>
    </source>
</evidence>
<feature type="transmembrane region" description="Helical" evidence="7">
    <location>
        <begin position="72"/>
        <end position="89"/>
    </location>
</feature>
<gene>
    <name evidence="9" type="ORF">WICPIJ_004284</name>
</gene>
<proteinExistence type="inferred from homology"/>
<dbReference type="PANTHER" id="PTHR23501:SF58">
    <property type="entry name" value="LOW AFFINITY HEME TRANSPORTER STR3"/>
    <property type="match status" value="1"/>
</dbReference>
<dbReference type="InterPro" id="IPR020846">
    <property type="entry name" value="MFS_dom"/>
</dbReference>
<feature type="transmembrane region" description="Helical" evidence="7">
    <location>
        <begin position="565"/>
        <end position="586"/>
    </location>
</feature>
<organism evidence="9 10">
    <name type="scientific">Wickerhamomyces pijperi</name>
    <name type="common">Yeast</name>
    <name type="synonym">Pichia pijperi</name>
    <dbReference type="NCBI Taxonomy" id="599730"/>
    <lineage>
        <taxon>Eukaryota</taxon>
        <taxon>Fungi</taxon>
        <taxon>Dikarya</taxon>
        <taxon>Ascomycota</taxon>
        <taxon>Saccharomycotina</taxon>
        <taxon>Saccharomycetes</taxon>
        <taxon>Phaffomycetales</taxon>
        <taxon>Wickerhamomycetaceae</taxon>
        <taxon>Wickerhamomyces</taxon>
    </lineage>
</organism>
<feature type="transmembrane region" description="Helical" evidence="7">
    <location>
        <begin position="229"/>
        <end position="249"/>
    </location>
</feature>
<feature type="transmembrane region" description="Helical" evidence="7">
    <location>
        <begin position="490"/>
        <end position="515"/>
    </location>
</feature>
<feature type="region of interest" description="Disordered" evidence="6">
    <location>
        <begin position="1"/>
        <end position="44"/>
    </location>
</feature>
<comment type="caution">
    <text evidence="9">The sequence shown here is derived from an EMBL/GenBank/DDBJ whole genome shotgun (WGS) entry which is preliminary data.</text>
</comment>
<keyword evidence="10" id="KW-1185">Reference proteome</keyword>
<evidence type="ECO:0000256" key="1">
    <source>
        <dbReference type="ARBA" id="ARBA00004141"/>
    </source>
</evidence>
<dbReference type="AlphaFoldDB" id="A0A9P8TM73"/>
<feature type="transmembrane region" description="Helical" evidence="7">
    <location>
        <begin position="367"/>
        <end position="392"/>
    </location>
</feature>
<name>A0A9P8TM73_WICPI</name>
<dbReference type="PROSITE" id="PS50850">
    <property type="entry name" value="MFS"/>
    <property type="match status" value="1"/>
</dbReference>
<dbReference type="GO" id="GO:0022857">
    <property type="term" value="F:transmembrane transporter activity"/>
    <property type="evidence" value="ECO:0007669"/>
    <property type="project" value="InterPro"/>
</dbReference>
<comment type="similarity">
    <text evidence="2">Belongs to the major facilitator superfamily.</text>
</comment>
<feature type="transmembrane region" description="Helical" evidence="7">
    <location>
        <begin position="294"/>
        <end position="313"/>
    </location>
</feature>
<keyword evidence="3 7" id="KW-0812">Transmembrane</keyword>
<keyword evidence="4 7" id="KW-1133">Transmembrane helix</keyword>
<feature type="transmembrane region" description="Helical" evidence="7">
    <location>
        <begin position="455"/>
        <end position="478"/>
    </location>
</feature>
<evidence type="ECO:0000313" key="9">
    <source>
        <dbReference type="EMBL" id="KAH3684753.1"/>
    </source>
</evidence>
<dbReference type="EMBL" id="JAEUBG010002350">
    <property type="protein sequence ID" value="KAH3684753.1"/>
    <property type="molecule type" value="Genomic_DNA"/>
</dbReference>
<dbReference type="SUPFAM" id="SSF103473">
    <property type="entry name" value="MFS general substrate transporter"/>
    <property type="match status" value="1"/>
</dbReference>
<evidence type="ECO:0000256" key="3">
    <source>
        <dbReference type="ARBA" id="ARBA00022692"/>
    </source>
</evidence>
<dbReference type="InterPro" id="IPR036259">
    <property type="entry name" value="MFS_trans_sf"/>
</dbReference>
<evidence type="ECO:0000256" key="5">
    <source>
        <dbReference type="ARBA" id="ARBA00023136"/>
    </source>
</evidence>